<dbReference type="Pfam" id="PF11284">
    <property type="entry name" value="DUF3085"/>
    <property type="match status" value="1"/>
</dbReference>
<gene>
    <name evidence="1" type="ORF">HX810_05990</name>
</gene>
<reference evidence="1 2" key="1">
    <citation type="submission" date="2020-04" db="EMBL/GenBank/DDBJ databases">
        <title>Molecular characterization of pseudomonads from Agaricus bisporus reveal novel blotch 2 pathogens in Western Europe.</title>
        <authorList>
            <person name="Taparia T."/>
            <person name="Krijger M."/>
            <person name="Haynes E."/>
            <person name="Elpinstone J.G."/>
            <person name="Noble R."/>
            <person name="Van Der Wolf J."/>
        </authorList>
    </citation>
    <scope>NUCLEOTIDE SEQUENCE [LARGE SCALE GENOMIC DNA]</scope>
    <source>
        <strain evidence="1 2">IPO3765</strain>
    </source>
</reference>
<dbReference type="InterPro" id="IPR021436">
    <property type="entry name" value="DUF3085"/>
</dbReference>
<proteinExistence type="predicted"/>
<dbReference type="AlphaFoldDB" id="A0A7Y8GAD7"/>
<protein>
    <submittedName>
        <fullName evidence="1">DUF3085 domain-containing protein</fullName>
    </submittedName>
</protein>
<accession>A0A7Y8GAD7</accession>
<organism evidence="1 2">
    <name type="scientific">Pseudomonas salomonii</name>
    <dbReference type="NCBI Taxonomy" id="191391"/>
    <lineage>
        <taxon>Bacteria</taxon>
        <taxon>Pseudomonadati</taxon>
        <taxon>Pseudomonadota</taxon>
        <taxon>Gammaproteobacteria</taxon>
        <taxon>Pseudomonadales</taxon>
        <taxon>Pseudomonadaceae</taxon>
        <taxon>Pseudomonas</taxon>
    </lineage>
</organism>
<sequence>MSLLFKGSDLKPMLTEAIANQCSIILFKVQGVYWLAERVERQANGRQKLLPVGWACNPDVDAFDDWWALARNELGGEEFGEHFAPKAWLAKVDPFVVDRLEGMFYFSFQTLLLTVLARVDILSKQFVLHHGVHVRVTSWPLVAAAEHFDLLASPVNKEQPSFLAAAITLTLDLFAPDHLDSGGCTQKQKKTPKRLFLKSQAKKKPLVRVAFSLHLERETGFLLNVYPIENVELLSSTTLSMDRIMDYFLGHDKPVNRAAYCIGRSHHLRHFKRHRKAQLTG</sequence>
<name>A0A7Y8GAD7_9PSED</name>
<evidence type="ECO:0000313" key="2">
    <source>
        <dbReference type="Proteomes" id="UP000561369"/>
    </source>
</evidence>
<dbReference type="Proteomes" id="UP000561369">
    <property type="component" value="Unassembled WGS sequence"/>
</dbReference>
<dbReference type="EMBL" id="JACAQV010000006">
    <property type="protein sequence ID" value="NWF07213.1"/>
    <property type="molecule type" value="Genomic_DNA"/>
</dbReference>
<comment type="caution">
    <text evidence="1">The sequence shown here is derived from an EMBL/GenBank/DDBJ whole genome shotgun (WGS) entry which is preliminary data.</text>
</comment>
<evidence type="ECO:0000313" key="1">
    <source>
        <dbReference type="EMBL" id="NWF07213.1"/>
    </source>
</evidence>